<dbReference type="Proteomes" id="UP001178148">
    <property type="component" value="Unassembled WGS sequence"/>
</dbReference>
<dbReference type="Pfam" id="PF02609">
    <property type="entry name" value="Exonuc_VII_S"/>
    <property type="match status" value="1"/>
</dbReference>
<comment type="subunit">
    <text evidence="6">Heterooligomer composed of large and small subunits.</text>
</comment>
<comment type="catalytic activity">
    <reaction evidence="6">
        <text>Exonucleolytic cleavage in either 5'- to 3'- or 3'- to 5'-direction to yield nucleoside 5'-phosphates.</text>
        <dbReference type="EC" id="3.1.11.6"/>
    </reaction>
</comment>
<evidence type="ECO:0000256" key="1">
    <source>
        <dbReference type="ARBA" id="ARBA00009998"/>
    </source>
</evidence>
<evidence type="ECO:0000313" key="7">
    <source>
        <dbReference type="EMBL" id="MDP0589222.1"/>
    </source>
</evidence>
<evidence type="ECO:0000256" key="4">
    <source>
        <dbReference type="ARBA" id="ARBA00022801"/>
    </source>
</evidence>
<evidence type="ECO:0000256" key="5">
    <source>
        <dbReference type="ARBA" id="ARBA00022839"/>
    </source>
</evidence>
<dbReference type="PANTHER" id="PTHR34137:SF1">
    <property type="entry name" value="EXODEOXYRIBONUCLEASE 7 SMALL SUBUNIT"/>
    <property type="match status" value="1"/>
</dbReference>
<evidence type="ECO:0000256" key="3">
    <source>
        <dbReference type="ARBA" id="ARBA00022722"/>
    </source>
</evidence>
<dbReference type="GO" id="GO:0006308">
    <property type="term" value="P:DNA catabolic process"/>
    <property type="evidence" value="ECO:0007669"/>
    <property type="project" value="UniProtKB-UniRule"/>
</dbReference>
<protein>
    <recommendedName>
        <fullName evidence="6">Exodeoxyribonuclease 7 small subunit</fullName>
        <ecNumber evidence="6">3.1.11.6</ecNumber>
    </recommendedName>
    <alternativeName>
        <fullName evidence="6">Exodeoxyribonuclease VII small subunit</fullName>
        <shortName evidence="6">Exonuclease VII small subunit</shortName>
    </alternativeName>
</protein>
<dbReference type="SUPFAM" id="SSF116842">
    <property type="entry name" value="XseB-like"/>
    <property type="match status" value="1"/>
</dbReference>
<dbReference type="Gene3D" id="1.10.287.1040">
    <property type="entry name" value="Exonuclease VII, small subunit"/>
    <property type="match status" value="1"/>
</dbReference>
<dbReference type="HAMAP" id="MF_00337">
    <property type="entry name" value="Exonuc_7_S"/>
    <property type="match status" value="1"/>
</dbReference>
<dbReference type="PANTHER" id="PTHR34137">
    <property type="entry name" value="EXODEOXYRIBONUCLEASE 7 SMALL SUBUNIT"/>
    <property type="match status" value="1"/>
</dbReference>
<gene>
    <name evidence="6" type="primary">xseB</name>
    <name evidence="7" type="ORF">QS748_08535</name>
</gene>
<proteinExistence type="inferred from homology"/>
<evidence type="ECO:0000256" key="2">
    <source>
        <dbReference type="ARBA" id="ARBA00022490"/>
    </source>
</evidence>
<dbReference type="GO" id="GO:0009318">
    <property type="term" value="C:exodeoxyribonuclease VII complex"/>
    <property type="evidence" value="ECO:0007669"/>
    <property type="project" value="UniProtKB-UniRule"/>
</dbReference>
<keyword evidence="4 6" id="KW-0378">Hydrolase</keyword>
<keyword evidence="5 6" id="KW-0269">Exonuclease</keyword>
<organism evidence="7 8">
    <name type="scientific">Candidatus Endonucleibacter bathymodioli</name>
    <dbReference type="NCBI Taxonomy" id="539814"/>
    <lineage>
        <taxon>Bacteria</taxon>
        <taxon>Pseudomonadati</taxon>
        <taxon>Pseudomonadota</taxon>
        <taxon>Gammaproteobacteria</taxon>
        <taxon>Oceanospirillales</taxon>
        <taxon>Endozoicomonadaceae</taxon>
        <taxon>Candidatus Endonucleibacter</taxon>
    </lineage>
</organism>
<accession>A0AA90NUC5</accession>
<keyword evidence="8" id="KW-1185">Reference proteome</keyword>
<dbReference type="EMBL" id="JASXSV010000011">
    <property type="protein sequence ID" value="MDP0589222.1"/>
    <property type="molecule type" value="Genomic_DNA"/>
</dbReference>
<dbReference type="InterPro" id="IPR037004">
    <property type="entry name" value="Exonuc_VII_ssu_sf"/>
</dbReference>
<dbReference type="NCBIfam" id="TIGR01280">
    <property type="entry name" value="xseB"/>
    <property type="match status" value="1"/>
</dbReference>
<dbReference type="EC" id="3.1.11.6" evidence="6"/>
<keyword evidence="3 6" id="KW-0540">Nuclease</keyword>
<sequence length="87" mass="9671">MTNKKKSAFVFEKSLSDLESLVQKIESGDLSLEESLSAFEQGIRLTRECQGALEKAEQKVQLLLMGKNGEPQFQPFDQSTKEGECAS</sequence>
<evidence type="ECO:0000313" key="8">
    <source>
        <dbReference type="Proteomes" id="UP001178148"/>
    </source>
</evidence>
<name>A0AA90NUC5_9GAMM</name>
<keyword evidence="2 6" id="KW-0963">Cytoplasm</keyword>
<comment type="function">
    <text evidence="6">Bidirectionally degrades single-stranded DNA into large acid-insoluble oligonucleotides, which are then degraded further into small acid-soluble oligonucleotides.</text>
</comment>
<dbReference type="GO" id="GO:0008855">
    <property type="term" value="F:exodeoxyribonuclease VII activity"/>
    <property type="evidence" value="ECO:0007669"/>
    <property type="project" value="UniProtKB-UniRule"/>
</dbReference>
<reference evidence="7 8" key="1">
    <citation type="journal article" date="2023" name="bioRxiv">
        <title>An intranuclear bacterial parasite of deep-sea mussels expresses apoptosis inhibitors acquired from its host.</title>
        <authorList>
            <person name="Gonzalez Porras M.A."/>
            <person name="Assie A."/>
            <person name="Tietjen M."/>
            <person name="Violette M."/>
            <person name="Kleiner M."/>
            <person name="Gruber-Vodicka H."/>
            <person name="Dubilier N."/>
            <person name="Leisch N."/>
        </authorList>
    </citation>
    <scope>NUCLEOTIDE SEQUENCE [LARGE SCALE GENOMIC DNA]</scope>
    <source>
        <strain evidence="7">IAP13</strain>
    </source>
</reference>
<comment type="similarity">
    <text evidence="1 6">Belongs to the XseB family.</text>
</comment>
<dbReference type="PIRSF" id="PIRSF006488">
    <property type="entry name" value="Exonuc_VII_S"/>
    <property type="match status" value="1"/>
</dbReference>
<evidence type="ECO:0000256" key="6">
    <source>
        <dbReference type="HAMAP-Rule" id="MF_00337"/>
    </source>
</evidence>
<comment type="caution">
    <text evidence="7">The sequence shown here is derived from an EMBL/GenBank/DDBJ whole genome shotgun (WGS) entry which is preliminary data.</text>
</comment>
<dbReference type="InterPro" id="IPR003761">
    <property type="entry name" value="Exonuc_VII_S"/>
</dbReference>
<comment type="subcellular location">
    <subcellularLocation>
        <location evidence="6">Cytoplasm</location>
    </subcellularLocation>
</comment>
<dbReference type="GO" id="GO:0005829">
    <property type="term" value="C:cytosol"/>
    <property type="evidence" value="ECO:0007669"/>
    <property type="project" value="TreeGrafter"/>
</dbReference>
<dbReference type="AlphaFoldDB" id="A0AA90NUC5"/>
<dbReference type="NCBIfam" id="NF002140">
    <property type="entry name" value="PRK00977.1-4"/>
    <property type="match status" value="1"/>
</dbReference>